<dbReference type="InterPro" id="IPR004119">
    <property type="entry name" value="EcKL"/>
</dbReference>
<sequence length="163" mass="19023">MVSHIRKANERDEAGYNVLNHGDLWLNNVMFKYNEDTQEVQDVRLVDYQLSYYSSPVIDLLYLLISSASPDVLENLDVLLTEYYITLCGTLSKLGYQNLQPSMDMLKTEWNKRCKFGVYSGISMRAFALADKNHVPDMNKLLVEENSMKRILPLFDKWGWFNH</sequence>
<feature type="domain" description="CHK kinase-like" evidence="1">
    <location>
        <begin position="1"/>
        <end position="93"/>
    </location>
</feature>
<dbReference type="EMBL" id="JASPKZ010004542">
    <property type="protein sequence ID" value="KAJ9590258.1"/>
    <property type="molecule type" value="Genomic_DNA"/>
</dbReference>
<reference evidence="2" key="1">
    <citation type="journal article" date="2023" name="IScience">
        <title>Live-bearing cockroach genome reveals convergent evolutionary mechanisms linked to viviparity in insects and beyond.</title>
        <authorList>
            <person name="Fouks B."/>
            <person name="Harrison M.C."/>
            <person name="Mikhailova A.A."/>
            <person name="Marchal E."/>
            <person name="English S."/>
            <person name="Carruthers M."/>
            <person name="Jennings E.C."/>
            <person name="Chiamaka E.L."/>
            <person name="Frigard R.A."/>
            <person name="Pippel M."/>
            <person name="Attardo G.M."/>
            <person name="Benoit J.B."/>
            <person name="Bornberg-Bauer E."/>
            <person name="Tobe S.S."/>
        </authorList>
    </citation>
    <scope>NUCLEOTIDE SEQUENCE</scope>
    <source>
        <strain evidence="2">Stay&amp;Tobe</strain>
    </source>
</reference>
<dbReference type="InterPro" id="IPR011009">
    <property type="entry name" value="Kinase-like_dom_sf"/>
</dbReference>
<dbReference type="SMART" id="SM00587">
    <property type="entry name" value="CHK"/>
    <property type="match status" value="1"/>
</dbReference>
<comment type="caution">
    <text evidence="2">The sequence shown here is derived from an EMBL/GenBank/DDBJ whole genome shotgun (WGS) entry which is preliminary data.</text>
</comment>
<dbReference type="PANTHER" id="PTHR11012:SF56">
    <property type="entry name" value="CHK KINASE-LIKE DOMAIN-CONTAINING PROTEIN-RELATED"/>
    <property type="match status" value="1"/>
</dbReference>
<proteinExistence type="predicted"/>
<accession>A0AAD8A2J5</accession>
<dbReference type="Gene3D" id="3.90.1200.10">
    <property type="match status" value="1"/>
</dbReference>
<protein>
    <recommendedName>
        <fullName evidence="1">CHK kinase-like domain-containing protein</fullName>
    </recommendedName>
</protein>
<name>A0AAD8A2J5_DIPPU</name>
<dbReference type="Proteomes" id="UP001233999">
    <property type="component" value="Unassembled WGS sequence"/>
</dbReference>
<keyword evidence="3" id="KW-1185">Reference proteome</keyword>
<evidence type="ECO:0000313" key="2">
    <source>
        <dbReference type="EMBL" id="KAJ9590258.1"/>
    </source>
</evidence>
<evidence type="ECO:0000259" key="1">
    <source>
        <dbReference type="SMART" id="SM00587"/>
    </source>
</evidence>
<dbReference type="Pfam" id="PF02958">
    <property type="entry name" value="EcKL"/>
    <property type="match status" value="1"/>
</dbReference>
<dbReference type="PANTHER" id="PTHR11012">
    <property type="entry name" value="PROTEIN KINASE-LIKE DOMAIN-CONTAINING"/>
    <property type="match status" value="1"/>
</dbReference>
<evidence type="ECO:0000313" key="3">
    <source>
        <dbReference type="Proteomes" id="UP001233999"/>
    </source>
</evidence>
<organism evidence="2 3">
    <name type="scientific">Diploptera punctata</name>
    <name type="common">Pacific beetle cockroach</name>
    <dbReference type="NCBI Taxonomy" id="6984"/>
    <lineage>
        <taxon>Eukaryota</taxon>
        <taxon>Metazoa</taxon>
        <taxon>Ecdysozoa</taxon>
        <taxon>Arthropoda</taxon>
        <taxon>Hexapoda</taxon>
        <taxon>Insecta</taxon>
        <taxon>Pterygota</taxon>
        <taxon>Neoptera</taxon>
        <taxon>Polyneoptera</taxon>
        <taxon>Dictyoptera</taxon>
        <taxon>Blattodea</taxon>
        <taxon>Blaberoidea</taxon>
        <taxon>Blaberidae</taxon>
        <taxon>Diplopterinae</taxon>
        <taxon>Diploptera</taxon>
    </lineage>
</organism>
<dbReference type="AlphaFoldDB" id="A0AAD8A2J5"/>
<dbReference type="SUPFAM" id="SSF56112">
    <property type="entry name" value="Protein kinase-like (PK-like)"/>
    <property type="match status" value="1"/>
</dbReference>
<gene>
    <name evidence="2" type="ORF">L9F63_016621</name>
</gene>
<dbReference type="InterPro" id="IPR015897">
    <property type="entry name" value="CHK_kinase-like"/>
</dbReference>
<reference evidence="2" key="2">
    <citation type="submission" date="2023-05" db="EMBL/GenBank/DDBJ databases">
        <authorList>
            <person name="Fouks B."/>
        </authorList>
    </citation>
    <scope>NUCLEOTIDE SEQUENCE</scope>
    <source>
        <strain evidence="2">Stay&amp;Tobe</strain>
        <tissue evidence="2">Testes</tissue>
    </source>
</reference>